<evidence type="ECO:0000313" key="2">
    <source>
        <dbReference type="Proteomes" id="UP000688137"/>
    </source>
</evidence>
<accession>A0A8S1LS98</accession>
<dbReference type="EMBL" id="CAJJDM010000041">
    <property type="protein sequence ID" value="CAD8068721.1"/>
    <property type="molecule type" value="Genomic_DNA"/>
</dbReference>
<name>A0A8S1LS98_PARPR</name>
<gene>
    <name evidence="1" type="ORF">PPRIM_AZ9-3.1.T0420302</name>
</gene>
<comment type="caution">
    <text evidence="1">The sequence shown here is derived from an EMBL/GenBank/DDBJ whole genome shotgun (WGS) entry which is preliminary data.</text>
</comment>
<dbReference type="AlphaFoldDB" id="A0A8S1LS98"/>
<dbReference type="Proteomes" id="UP000688137">
    <property type="component" value="Unassembled WGS sequence"/>
</dbReference>
<proteinExistence type="predicted"/>
<keyword evidence="2" id="KW-1185">Reference proteome</keyword>
<organism evidence="1 2">
    <name type="scientific">Paramecium primaurelia</name>
    <dbReference type="NCBI Taxonomy" id="5886"/>
    <lineage>
        <taxon>Eukaryota</taxon>
        <taxon>Sar</taxon>
        <taxon>Alveolata</taxon>
        <taxon>Ciliophora</taxon>
        <taxon>Intramacronucleata</taxon>
        <taxon>Oligohymenophorea</taxon>
        <taxon>Peniculida</taxon>
        <taxon>Parameciidae</taxon>
        <taxon>Paramecium</taxon>
    </lineage>
</organism>
<reference evidence="1" key="1">
    <citation type="submission" date="2021-01" db="EMBL/GenBank/DDBJ databases">
        <authorList>
            <consortium name="Genoscope - CEA"/>
            <person name="William W."/>
        </authorList>
    </citation>
    <scope>NUCLEOTIDE SEQUENCE</scope>
</reference>
<evidence type="ECO:0000313" key="1">
    <source>
        <dbReference type="EMBL" id="CAD8068721.1"/>
    </source>
</evidence>
<protein>
    <submittedName>
        <fullName evidence="1">Uncharacterized protein</fullName>
    </submittedName>
</protein>
<sequence>MNLMDYTNGFGLNNYFYENYNSFCCDNWLQSISFALKHFNDFNQIGTTEEFFGKQFFYAFSLLGGDPYNYFNLQIEEQKIFIQICFVKWAIIDNADIGTIEAQSPQSNFEQITNLQSFNPGIYL</sequence>